<dbReference type="Proteomes" id="UP001152172">
    <property type="component" value="Unassembled WGS sequence"/>
</dbReference>
<dbReference type="InterPro" id="IPR012340">
    <property type="entry name" value="NA-bd_OB-fold"/>
</dbReference>
<evidence type="ECO:0000259" key="11">
    <source>
        <dbReference type="Pfam" id="PF02811"/>
    </source>
</evidence>
<dbReference type="SUPFAM" id="SSF50249">
    <property type="entry name" value="Nucleic acid-binding proteins"/>
    <property type="match status" value="1"/>
</dbReference>
<proteinExistence type="inferred from homology"/>
<sequence length="1019" mass="115948">MKTVYPQIVTSADMLKSTIQLEQLTQKLKQNNAQAAAITNSRLYGLLPFWHALHEQQIKPVLGLTVNVQLESDIVGLVLYAKDHNGYENLLKISSSIETREITVLPKRWLEAYNKGLIAVYKGESSTSLMQLTELQKIFGELNFYLAIERPNGEKLEHEEIIIDFSEQLSIPVTAFHMSRYIEKEDAFAYEVLNAMDQSLKMNDHARLKPSINSLHLLSSEEWSEWFSDVPSWIENTEFVLNSCNVSIEKSASIMPKYPLPATKNSKDFLRELCEVGLSKRIREVTQPYIDRLNYELSIISQMNYEDYFLIVQDFMKFAKQQDILTGPGRGSSASSLVAFSLNITDVDPLRFGLLFERFLNPERITMPDIDIDFADSRRMEVIQYVVDKYGKNYSSQIITFGTLSAKAAAREVARVFGFESTTLEAISSFIPSKPGITLKEAYSMSEKLREFIQTEEIRKKWFQVALALEGLPRNASTHAAGVVLSPVSLVDVIPIQSGHDDIYLTQWPMKEVEQVGLLKMDFLGLRNLTIIERILKIINYKQSNPFKLTEIPLHDEQTFQLLQQGDTTGVFQLESAGMRQALKQINPTKFEDVVAVNALFRPGPMESIPLYAQRKAGQAPVTYEHPILEPILKETYGIIVYQEQIMQIASKMAGFTFGEADLLRRAVSKKNREVLQSERVHFVQKAIQKGHSEQSASAVYDLIVRFADYGFPKSHAVAYSVISFQMAYLKAHFPVAFYSALLSIATGNQAKINELMMEMKQKDMAILAPSIFRSQRFFTVENGRVRFGLQAIKGVSHNFIQKLIQKRMERETKWEDIFDLASDLSAVHFTRKNVEPMIKAGALDEFGFERSTLLATLDAAIKYAELISPTEESDLFGGDASHFGKSKYLLSDPLPIMVKLQFEKEVLGQYFSEHPTASKKKTLEDKFINIWDILQSTRDMSVKIVGLIQDIKRIRTKKGEAMAFLTVQDDTGSLSVTLFPEEYAKYNLLLKEQEMLVITGKSERRNGRSQIITKYMEK</sequence>
<feature type="domain" description="OB" evidence="10">
    <location>
        <begin position="943"/>
        <end position="1017"/>
    </location>
</feature>
<dbReference type="GO" id="GO:0006260">
    <property type="term" value="P:DNA replication"/>
    <property type="evidence" value="ECO:0007669"/>
    <property type="project" value="UniProtKB-KW"/>
</dbReference>
<accession>A0A9X3RAK9</accession>
<evidence type="ECO:0000313" key="16">
    <source>
        <dbReference type="Proteomes" id="UP001152172"/>
    </source>
</evidence>
<dbReference type="AlphaFoldDB" id="A0A9X3RAK9"/>
<keyword evidence="7" id="KW-0239">DNA-directed DNA polymerase</keyword>
<dbReference type="EC" id="2.7.7.7" evidence="3"/>
<evidence type="ECO:0000256" key="7">
    <source>
        <dbReference type="ARBA" id="ARBA00022932"/>
    </source>
</evidence>
<dbReference type="Pfam" id="PF01336">
    <property type="entry name" value="tRNA_anti-codon"/>
    <property type="match status" value="1"/>
</dbReference>
<dbReference type="NCBIfam" id="NF004226">
    <property type="entry name" value="PRK05673.1"/>
    <property type="match status" value="1"/>
</dbReference>
<comment type="catalytic activity">
    <reaction evidence="9">
        <text>DNA(n) + a 2'-deoxyribonucleoside 5'-triphosphate = DNA(n+1) + diphosphate</text>
        <dbReference type="Rhea" id="RHEA:22508"/>
        <dbReference type="Rhea" id="RHEA-COMP:17339"/>
        <dbReference type="Rhea" id="RHEA-COMP:17340"/>
        <dbReference type="ChEBI" id="CHEBI:33019"/>
        <dbReference type="ChEBI" id="CHEBI:61560"/>
        <dbReference type="ChEBI" id="CHEBI:173112"/>
        <dbReference type="EC" id="2.7.7.7"/>
    </reaction>
</comment>
<dbReference type="GO" id="GO:0005737">
    <property type="term" value="C:cytoplasm"/>
    <property type="evidence" value="ECO:0007669"/>
    <property type="project" value="UniProtKB-SubCell"/>
</dbReference>
<feature type="domain" description="PHP" evidence="11">
    <location>
        <begin position="13"/>
        <end position="143"/>
    </location>
</feature>
<evidence type="ECO:0000256" key="4">
    <source>
        <dbReference type="ARBA" id="ARBA00022679"/>
    </source>
</evidence>
<comment type="function">
    <text evidence="8">DNA polymerase III is a complex, multichain enzyme responsible for most of the replicative synthesis in bacteria. This DNA polymerase also exhibits 3' to 5' exonuclease activity. The alpha chain is the DNA polymerase.</text>
</comment>
<dbReference type="Pfam" id="PF02811">
    <property type="entry name" value="PHP"/>
    <property type="match status" value="1"/>
</dbReference>
<comment type="caution">
    <text evidence="15">The sequence shown here is derived from an EMBL/GenBank/DDBJ whole genome shotgun (WGS) entry which is preliminary data.</text>
</comment>
<gene>
    <name evidence="15" type="primary">dnaE</name>
    <name evidence="15" type="ORF">M9R61_07320</name>
</gene>
<dbReference type="EMBL" id="JAMKBI010000004">
    <property type="protein sequence ID" value="MCZ8533162.1"/>
    <property type="molecule type" value="Genomic_DNA"/>
</dbReference>
<dbReference type="CDD" id="cd04485">
    <property type="entry name" value="DnaE_OBF"/>
    <property type="match status" value="1"/>
</dbReference>
<dbReference type="GO" id="GO:0003676">
    <property type="term" value="F:nucleic acid binding"/>
    <property type="evidence" value="ECO:0007669"/>
    <property type="project" value="InterPro"/>
</dbReference>
<dbReference type="GO" id="GO:0003887">
    <property type="term" value="F:DNA-directed DNA polymerase activity"/>
    <property type="evidence" value="ECO:0007669"/>
    <property type="project" value="UniProtKB-KW"/>
</dbReference>
<evidence type="ECO:0000259" key="12">
    <source>
        <dbReference type="Pfam" id="PF07733"/>
    </source>
</evidence>
<feature type="domain" description="Bacterial DNA polymerase III alpha subunit NTPase" evidence="12">
    <location>
        <begin position="269"/>
        <end position="525"/>
    </location>
</feature>
<keyword evidence="16" id="KW-1185">Reference proteome</keyword>
<evidence type="ECO:0000259" key="10">
    <source>
        <dbReference type="Pfam" id="PF01336"/>
    </source>
</evidence>
<evidence type="ECO:0000259" key="14">
    <source>
        <dbReference type="Pfam" id="PF17657"/>
    </source>
</evidence>
<dbReference type="InterPro" id="IPR004365">
    <property type="entry name" value="NA-bd_OB_tRNA"/>
</dbReference>
<name>A0A9X3RAK9_9BACI</name>
<comment type="subcellular location">
    <subcellularLocation>
        <location evidence="1">Cytoplasm</location>
    </subcellularLocation>
</comment>
<dbReference type="GO" id="GO:0008408">
    <property type="term" value="F:3'-5' exonuclease activity"/>
    <property type="evidence" value="ECO:0007669"/>
    <property type="project" value="InterPro"/>
</dbReference>
<organism evidence="15 16">
    <name type="scientific">Psychrobacillus psychrodurans</name>
    <dbReference type="NCBI Taxonomy" id="126157"/>
    <lineage>
        <taxon>Bacteria</taxon>
        <taxon>Bacillati</taxon>
        <taxon>Bacillota</taxon>
        <taxon>Bacilli</taxon>
        <taxon>Bacillales</taxon>
        <taxon>Bacillaceae</taxon>
        <taxon>Psychrobacillus</taxon>
    </lineage>
</organism>
<dbReference type="InterPro" id="IPR029460">
    <property type="entry name" value="DNAPol_HHH"/>
</dbReference>
<evidence type="ECO:0000256" key="9">
    <source>
        <dbReference type="ARBA" id="ARBA00049244"/>
    </source>
</evidence>
<dbReference type="InterPro" id="IPR040982">
    <property type="entry name" value="DNA_pol3_finger"/>
</dbReference>
<dbReference type="Gene3D" id="1.10.150.870">
    <property type="match status" value="1"/>
</dbReference>
<dbReference type="PANTHER" id="PTHR32294:SF0">
    <property type="entry name" value="DNA POLYMERASE III SUBUNIT ALPHA"/>
    <property type="match status" value="1"/>
</dbReference>
<dbReference type="PANTHER" id="PTHR32294">
    <property type="entry name" value="DNA POLYMERASE III SUBUNIT ALPHA"/>
    <property type="match status" value="1"/>
</dbReference>
<reference evidence="15" key="1">
    <citation type="submission" date="2022-05" db="EMBL/GenBank/DDBJ databases">
        <authorList>
            <person name="Colautti A."/>
            <person name="Iacumin L."/>
        </authorList>
    </citation>
    <scope>NUCLEOTIDE SEQUENCE</scope>
    <source>
        <strain evidence="15">DSM 30747</strain>
    </source>
</reference>
<evidence type="ECO:0000313" key="15">
    <source>
        <dbReference type="EMBL" id="MCZ8533162.1"/>
    </source>
</evidence>
<protein>
    <recommendedName>
        <fullName evidence="3">DNA-directed DNA polymerase</fullName>
        <ecNumber evidence="3">2.7.7.7</ecNumber>
    </recommendedName>
</protein>
<evidence type="ECO:0000256" key="3">
    <source>
        <dbReference type="ARBA" id="ARBA00012417"/>
    </source>
</evidence>
<evidence type="ECO:0000259" key="13">
    <source>
        <dbReference type="Pfam" id="PF14579"/>
    </source>
</evidence>
<dbReference type="Pfam" id="PF07733">
    <property type="entry name" value="DNA_pol3_alpha"/>
    <property type="match status" value="1"/>
</dbReference>
<dbReference type="Gene3D" id="3.20.20.140">
    <property type="entry name" value="Metal-dependent hydrolases"/>
    <property type="match status" value="1"/>
</dbReference>
<keyword evidence="6" id="KW-0235">DNA replication</keyword>
<dbReference type="InterPro" id="IPR004013">
    <property type="entry name" value="PHP_dom"/>
</dbReference>
<feature type="domain" description="DNA polymerase helix-hairpin-helix motif" evidence="13">
    <location>
        <begin position="766"/>
        <end position="854"/>
    </location>
</feature>
<dbReference type="Gene3D" id="2.40.50.140">
    <property type="entry name" value="Nucleic acid-binding proteins"/>
    <property type="match status" value="1"/>
</dbReference>
<evidence type="ECO:0000256" key="1">
    <source>
        <dbReference type="ARBA" id="ARBA00004496"/>
    </source>
</evidence>
<dbReference type="NCBIfam" id="TIGR00594">
    <property type="entry name" value="polc"/>
    <property type="match status" value="1"/>
</dbReference>
<dbReference type="InterPro" id="IPR041931">
    <property type="entry name" value="DNA_pol3_alpha_thumb_dom"/>
</dbReference>
<dbReference type="Pfam" id="PF17657">
    <property type="entry name" value="DNA_pol3_finger"/>
    <property type="match status" value="1"/>
</dbReference>
<comment type="similarity">
    <text evidence="2">Belongs to the DNA polymerase type-C family. DnaE subfamily.</text>
</comment>
<evidence type="ECO:0000256" key="8">
    <source>
        <dbReference type="ARBA" id="ARBA00025611"/>
    </source>
</evidence>
<dbReference type="InterPro" id="IPR011708">
    <property type="entry name" value="DNA_pol3_alpha_NTPase_dom"/>
</dbReference>
<dbReference type="Pfam" id="PF14579">
    <property type="entry name" value="HHH_6"/>
    <property type="match status" value="1"/>
</dbReference>
<dbReference type="InterPro" id="IPR004805">
    <property type="entry name" value="DnaE2/DnaE/PolC"/>
</dbReference>
<keyword evidence="5 15" id="KW-0548">Nucleotidyltransferase</keyword>
<feature type="domain" description="DNA polymerase III alpha subunit finger" evidence="14">
    <location>
        <begin position="528"/>
        <end position="691"/>
    </location>
</feature>
<dbReference type="Gene3D" id="1.10.10.1600">
    <property type="entry name" value="Bacterial DNA polymerase III alpha subunit, thumb domain"/>
    <property type="match status" value="1"/>
</dbReference>
<dbReference type="RefSeq" id="WP_269921592.1">
    <property type="nucleotide sequence ID" value="NZ_JAMKBI010000004.1"/>
</dbReference>
<keyword evidence="4 15" id="KW-0808">Transferase</keyword>
<evidence type="ECO:0000256" key="6">
    <source>
        <dbReference type="ARBA" id="ARBA00022705"/>
    </source>
</evidence>
<evidence type="ECO:0000256" key="2">
    <source>
        <dbReference type="ARBA" id="ARBA00009496"/>
    </source>
</evidence>
<evidence type="ECO:0000256" key="5">
    <source>
        <dbReference type="ARBA" id="ARBA00022695"/>
    </source>
</evidence>